<dbReference type="GO" id="GO:0016020">
    <property type="term" value="C:membrane"/>
    <property type="evidence" value="ECO:0007669"/>
    <property type="project" value="TreeGrafter"/>
</dbReference>
<sequence length="282" mass="31610">MKILPASNASGASSTSSSTSSQVSGLKLGIVRLGRAAGKVKYALLDERDIGLVQEYAFEARMDVDRNGGGARIFAYAYDVARGRSSGAYVHQLLWEKHCGGIAPGFQVVHRNGVTVDNRLENLNLVAKGTALPSSGRQHNIVHRATVTTTTTTSPNSMQHHCDDLNVNTTQTTTREHSLYWAAIQQLPADPVEEHFGELGVTRYYNVNGEVIDDEDDTFCYYECHYPPCTNMERELREFSICGRCQEARYCGTYCQQKDWPVHKKSCRERKRPYVVERLPER</sequence>
<name>A0AAD5PZF1_9CRUS</name>
<dbReference type="InterPro" id="IPR032978">
    <property type="entry name" value="ZMYND19"/>
</dbReference>
<dbReference type="PANTHER" id="PTHR46831">
    <property type="entry name" value="ZINC FINGER MYND DOMAIN-CONTAINING PROTEIN 19"/>
    <property type="match status" value="1"/>
</dbReference>
<evidence type="ECO:0000313" key="7">
    <source>
        <dbReference type="EMBL" id="KAI9563323.1"/>
    </source>
</evidence>
<dbReference type="GO" id="GO:0045202">
    <property type="term" value="C:synapse"/>
    <property type="evidence" value="ECO:0007669"/>
    <property type="project" value="TreeGrafter"/>
</dbReference>
<keyword evidence="1" id="KW-0479">Metal-binding</keyword>
<keyword evidence="8" id="KW-1185">Reference proteome</keyword>
<dbReference type="Gene3D" id="3.90.75.20">
    <property type="match status" value="1"/>
</dbReference>
<gene>
    <name evidence="7" type="ORF">GHT06_010781</name>
</gene>
<dbReference type="GO" id="GO:0008270">
    <property type="term" value="F:zinc ion binding"/>
    <property type="evidence" value="ECO:0007669"/>
    <property type="project" value="UniProtKB-KW"/>
</dbReference>
<dbReference type="GO" id="GO:0005737">
    <property type="term" value="C:cytoplasm"/>
    <property type="evidence" value="ECO:0007669"/>
    <property type="project" value="TreeGrafter"/>
</dbReference>
<dbReference type="AlphaFoldDB" id="A0AAD5PZF1"/>
<accession>A0AAD5PZF1</accession>
<dbReference type="Proteomes" id="UP000820818">
    <property type="component" value="Linkage Group LG2"/>
</dbReference>
<evidence type="ECO:0000259" key="6">
    <source>
        <dbReference type="PROSITE" id="PS50865"/>
    </source>
</evidence>
<dbReference type="InterPro" id="IPR003615">
    <property type="entry name" value="HNH_nuc"/>
</dbReference>
<keyword evidence="3" id="KW-0862">Zinc</keyword>
<dbReference type="PROSITE" id="PS50865">
    <property type="entry name" value="ZF_MYND_2"/>
    <property type="match status" value="1"/>
</dbReference>
<comment type="caution">
    <text evidence="7">The sequence shown here is derived from an EMBL/GenBank/DDBJ whole genome shotgun (WGS) entry which is preliminary data.</text>
</comment>
<dbReference type="Pfam" id="PF13392">
    <property type="entry name" value="HNH_3"/>
    <property type="match status" value="1"/>
</dbReference>
<evidence type="ECO:0000256" key="5">
    <source>
        <dbReference type="SAM" id="MobiDB-lite"/>
    </source>
</evidence>
<evidence type="ECO:0000256" key="4">
    <source>
        <dbReference type="PROSITE-ProRule" id="PRU00134"/>
    </source>
</evidence>
<keyword evidence="2 4" id="KW-0863">Zinc-finger</keyword>
<protein>
    <recommendedName>
        <fullName evidence="6">MYND-type domain-containing protein</fullName>
    </recommendedName>
</protein>
<dbReference type="InterPro" id="IPR044925">
    <property type="entry name" value="His-Me_finger_sf"/>
</dbReference>
<evidence type="ECO:0000256" key="3">
    <source>
        <dbReference type="ARBA" id="ARBA00022833"/>
    </source>
</evidence>
<dbReference type="Pfam" id="PF01753">
    <property type="entry name" value="zf-MYND"/>
    <property type="match status" value="1"/>
</dbReference>
<feature type="domain" description="MYND-type" evidence="6">
    <location>
        <begin position="229"/>
        <end position="267"/>
    </location>
</feature>
<feature type="region of interest" description="Disordered" evidence="5">
    <location>
        <begin position="1"/>
        <end position="21"/>
    </location>
</feature>
<dbReference type="InterPro" id="IPR002893">
    <property type="entry name" value="Znf_MYND"/>
</dbReference>
<dbReference type="EMBL" id="WJBH02000002">
    <property type="protein sequence ID" value="KAI9563323.1"/>
    <property type="molecule type" value="Genomic_DNA"/>
</dbReference>
<evidence type="ECO:0000313" key="8">
    <source>
        <dbReference type="Proteomes" id="UP000820818"/>
    </source>
</evidence>
<evidence type="ECO:0000256" key="1">
    <source>
        <dbReference type="ARBA" id="ARBA00022723"/>
    </source>
</evidence>
<evidence type="ECO:0000256" key="2">
    <source>
        <dbReference type="ARBA" id="ARBA00022771"/>
    </source>
</evidence>
<proteinExistence type="predicted"/>
<dbReference type="SUPFAM" id="SSF54060">
    <property type="entry name" value="His-Me finger endonucleases"/>
    <property type="match status" value="1"/>
</dbReference>
<dbReference type="PANTHER" id="PTHR46831:SF1">
    <property type="entry name" value="ZINC FINGER MYND DOMAIN-CONTAINING PROTEIN 19"/>
    <property type="match status" value="1"/>
</dbReference>
<dbReference type="Gene3D" id="6.10.140.2220">
    <property type="match status" value="1"/>
</dbReference>
<dbReference type="SUPFAM" id="SSF144232">
    <property type="entry name" value="HIT/MYND zinc finger-like"/>
    <property type="match status" value="1"/>
</dbReference>
<organism evidence="7 8">
    <name type="scientific">Daphnia sinensis</name>
    <dbReference type="NCBI Taxonomy" id="1820382"/>
    <lineage>
        <taxon>Eukaryota</taxon>
        <taxon>Metazoa</taxon>
        <taxon>Ecdysozoa</taxon>
        <taxon>Arthropoda</taxon>
        <taxon>Crustacea</taxon>
        <taxon>Branchiopoda</taxon>
        <taxon>Diplostraca</taxon>
        <taxon>Cladocera</taxon>
        <taxon>Anomopoda</taxon>
        <taxon>Daphniidae</taxon>
        <taxon>Daphnia</taxon>
        <taxon>Daphnia similis group</taxon>
    </lineage>
</organism>
<reference evidence="7 8" key="1">
    <citation type="submission" date="2022-05" db="EMBL/GenBank/DDBJ databases">
        <title>A multi-omics perspective on studying reproductive biology in Daphnia sinensis.</title>
        <authorList>
            <person name="Jia J."/>
        </authorList>
    </citation>
    <scope>NUCLEOTIDE SEQUENCE [LARGE SCALE GENOMIC DNA]</scope>
    <source>
        <strain evidence="7 8">WSL</strain>
    </source>
</reference>